<evidence type="ECO:0000313" key="1">
    <source>
        <dbReference type="EMBL" id="BES88687.1"/>
    </source>
</evidence>
<keyword evidence="2" id="KW-1185">Reference proteome</keyword>
<gene>
    <name evidence="1" type="ORF">NTJ_01494</name>
</gene>
<dbReference type="EMBL" id="AP028909">
    <property type="protein sequence ID" value="BES88687.1"/>
    <property type="molecule type" value="Genomic_DNA"/>
</dbReference>
<sequence length="86" mass="9664">MALCFQSNIAVEDELFLTICSVKRLAQRRATFQDASRLKSPESLSENVSRLISPDGNYFICAGLPFWLFRLWSPCPSAGRNNTVHA</sequence>
<evidence type="ECO:0000313" key="2">
    <source>
        <dbReference type="Proteomes" id="UP001307889"/>
    </source>
</evidence>
<proteinExistence type="predicted"/>
<protein>
    <submittedName>
        <fullName evidence="1">Uncharacterized protein</fullName>
    </submittedName>
</protein>
<reference evidence="1 2" key="1">
    <citation type="submission" date="2023-09" db="EMBL/GenBank/DDBJ databases">
        <title>Nesidiocoris tenuis whole genome shotgun sequence.</title>
        <authorList>
            <person name="Shibata T."/>
            <person name="Shimoda M."/>
            <person name="Kobayashi T."/>
            <person name="Uehara T."/>
        </authorList>
    </citation>
    <scope>NUCLEOTIDE SEQUENCE [LARGE SCALE GENOMIC DNA]</scope>
    <source>
        <strain evidence="1 2">Japan</strain>
    </source>
</reference>
<name>A0ABN7AEI7_9HEMI</name>
<dbReference type="Proteomes" id="UP001307889">
    <property type="component" value="Chromosome 1"/>
</dbReference>
<accession>A0ABN7AEI7</accession>
<organism evidence="1 2">
    <name type="scientific">Nesidiocoris tenuis</name>
    <dbReference type="NCBI Taxonomy" id="355587"/>
    <lineage>
        <taxon>Eukaryota</taxon>
        <taxon>Metazoa</taxon>
        <taxon>Ecdysozoa</taxon>
        <taxon>Arthropoda</taxon>
        <taxon>Hexapoda</taxon>
        <taxon>Insecta</taxon>
        <taxon>Pterygota</taxon>
        <taxon>Neoptera</taxon>
        <taxon>Paraneoptera</taxon>
        <taxon>Hemiptera</taxon>
        <taxon>Heteroptera</taxon>
        <taxon>Panheteroptera</taxon>
        <taxon>Cimicomorpha</taxon>
        <taxon>Miridae</taxon>
        <taxon>Dicyphina</taxon>
        <taxon>Nesidiocoris</taxon>
    </lineage>
</organism>